<dbReference type="Gene3D" id="1.10.8.60">
    <property type="match status" value="1"/>
</dbReference>
<dbReference type="Gene3D" id="3.40.50.300">
    <property type="entry name" value="P-loop containing nucleotide triphosphate hydrolases"/>
    <property type="match status" value="1"/>
</dbReference>
<dbReference type="GO" id="GO:0016887">
    <property type="term" value="F:ATP hydrolysis activity"/>
    <property type="evidence" value="ECO:0007669"/>
    <property type="project" value="InterPro"/>
</dbReference>
<comment type="subcellular location">
    <subcellularLocation>
        <location evidence="2">Mitochondrion</location>
    </subcellularLocation>
</comment>
<organism evidence="16 17">
    <name type="scientific">Hevea brasiliensis</name>
    <name type="common">Para rubber tree</name>
    <name type="synonym">Siphonia brasiliensis</name>
    <dbReference type="NCBI Taxonomy" id="3981"/>
    <lineage>
        <taxon>Eukaryota</taxon>
        <taxon>Viridiplantae</taxon>
        <taxon>Streptophyta</taxon>
        <taxon>Embryophyta</taxon>
        <taxon>Tracheophyta</taxon>
        <taxon>Spermatophyta</taxon>
        <taxon>Magnoliopsida</taxon>
        <taxon>eudicotyledons</taxon>
        <taxon>Gunneridae</taxon>
        <taxon>Pentapetalae</taxon>
        <taxon>rosids</taxon>
        <taxon>fabids</taxon>
        <taxon>Malpighiales</taxon>
        <taxon>Euphorbiaceae</taxon>
        <taxon>Crotonoideae</taxon>
        <taxon>Micrandreae</taxon>
        <taxon>Hevea</taxon>
    </lineage>
</organism>
<dbReference type="GO" id="GO:0034982">
    <property type="term" value="P:mitochondrial protein processing"/>
    <property type="evidence" value="ECO:0007669"/>
    <property type="project" value="TreeGrafter"/>
</dbReference>
<dbReference type="HAMAP" id="MF_01458">
    <property type="entry name" value="FtsH"/>
    <property type="match status" value="1"/>
</dbReference>
<feature type="region of interest" description="Disordered" evidence="14">
    <location>
        <begin position="101"/>
        <end position="120"/>
    </location>
</feature>
<evidence type="ECO:0000256" key="4">
    <source>
        <dbReference type="ARBA" id="ARBA00010550"/>
    </source>
</evidence>
<dbReference type="SMART" id="SM00382">
    <property type="entry name" value="AAA"/>
    <property type="match status" value="1"/>
</dbReference>
<comment type="caution">
    <text evidence="16">The sequence shown here is derived from an EMBL/GenBank/DDBJ whole genome shotgun (WGS) entry which is preliminary data.</text>
</comment>
<dbReference type="FunFam" id="3.40.50.300:FF:000001">
    <property type="entry name" value="ATP-dependent zinc metalloprotease FtsH"/>
    <property type="match status" value="1"/>
</dbReference>
<keyword evidence="6" id="KW-0479">Metal-binding</keyword>
<sequence length="1043" mass="116390">MIFSKLNRSFARSSRSANVLRGGGGGRSAISRVAGGAGGVGHVDRFDGGLGFVRGYLASIGAHKEFVSKSTLSDLNYLLANPRILRFFSSEAPKKKNYENFYPKEKKEVPKGNEQKSESNEISFQEFKNKLLEPGLVDHIVVSNKSVAKVYRTWGQYKYYFNIGSVESFEEKLEEAQEALGIDPHDHVPVTYVSEMVWYQELMRFAPTLLLLGTLMYMGRRMQGGLGVGGGGGKGGRGIFNIGKAHVTKVDKNAKNKVYFKDVAGCDEAKQEIMEFVHFLKNPKKYEELGAKIPKGALLVGPPGTGKTLLAKATAGESGVPFLSISGSDFMEMFVGVGPSRVRNLFQEARQCAPSIIFIDEIDAIGRARGRGGFSGSNDERESTLNQLLVEMDGFGTTSGVVVLAGTNRPDILDKALLRPGRFDRQISIDKPDIKGREQIFNIYLKKIKLDHEPSYYSQRLAALTPGFAGADIANVCNEAALIAARNEGSQITMEHFEAAIDRIIGGLEKKNKVISKQERRTVAYHESGHAVTGWFLEHAEPLLKVTIVPRGTAALGFAQYVPNENLLLTKEQLFDMTCMTLGGRAAEQVLLGKISTGAQNDLEKVTKMTYAQVAVYGFSDKVGLLSFPQREDTFEMSKPYSSKTGALIDSEVREWEVLHQDDLVRVLGERPFKSSEVTNYDRFKEGFKEEEKGAEIPVSGNEEDDISPVQNIWFRSLVFQKISLSIESRIVQELWNLMRVSSFVHGRLPYEKLKPDHVLRSLLLSLPVHLDETLYPNSSGLAQHVTKNIEEYMIQKLRIEESQVPELCVSLYKYYGTTLAGLRAIGYKFDYDDFHNFVHGKLPYDILKPDLVLRNLLHSVPVRKVVFTNADKNHAERVLNRLGLEDCFEGVICFETLNNTNKGNNPVEEDENAVFDINEYSAAPNAGIALPRSPVVCKPFEEAFDQVFKIACINPQRTLFFDDSIRNLQTGKQLGLNTVWVGSSHRTEGDYALESIHNIKEALPELWEANEKSEDVRYSGRLPLRLQLRHSIFVGGHFLNSI</sequence>
<dbReference type="InterPro" id="IPR003960">
    <property type="entry name" value="ATPase_AAA_CS"/>
</dbReference>
<evidence type="ECO:0000256" key="5">
    <source>
        <dbReference type="ARBA" id="ARBA00022670"/>
    </source>
</evidence>
<dbReference type="CDD" id="cd19501">
    <property type="entry name" value="RecA-like_FtsH"/>
    <property type="match status" value="1"/>
</dbReference>
<evidence type="ECO:0000313" key="16">
    <source>
        <dbReference type="EMBL" id="KAF2291742.1"/>
    </source>
</evidence>
<dbReference type="InterPro" id="IPR027417">
    <property type="entry name" value="P-loop_NTPase"/>
</dbReference>
<feature type="domain" description="AAA+ ATPase" evidence="15">
    <location>
        <begin position="293"/>
        <end position="433"/>
    </location>
</feature>
<evidence type="ECO:0000256" key="13">
    <source>
        <dbReference type="ARBA" id="ARBA00023128"/>
    </source>
</evidence>
<dbReference type="Gene3D" id="1.20.58.760">
    <property type="entry name" value="Peptidase M41"/>
    <property type="match status" value="1"/>
</dbReference>
<dbReference type="Gene3D" id="3.40.1690.20">
    <property type="match status" value="1"/>
</dbReference>
<name>A0A6A6KRU7_HEVBR</name>
<dbReference type="InterPro" id="IPR041569">
    <property type="entry name" value="AAA_lid_3"/>
</dbReference>
<evidence type="ECO:0000256" key="7">
    <source>
        <dbReference type="ARBA" id="ARBA00022741"/>
    </source>
</evidence>
<dbReference type="Gene3D" id="3.40.50.1000">
    <property type="entry name" value="HAD superfamily/HAD-like"/>
    <property type="match status" value="1"/>
</dbReference>
<evidence type="ECO:0000256" key="3">
    <source>
        <dbReference type="ARBA" id="ARBA00010044"/>
    </source>
</evidence>
<dbReference type="PANTHER" id="PTHR43655">
    <property type="entry name" value="ATP-DEPENDENT PROTEASE"/>
    <property type="match status" value="1"/>
</dbReference>
<dbReference type="GO" id="GO:0005745">
    <property type="term" value="C:m-AAA complex"/>
    <property type="evidence" value="ECO:0007669"/>
    <property type="project" value="TreeGrafter"/>
</dbReference>
<evidence type="ECO:0000256" key="11">
    <source>
        <dbReference type="ARBA" id="ARBA00022946"/>
    </source>
</evidence>
<evidence type="ECO:0000256" key="12">
    <source>
        <dbReference type="ARBA" id="ARBA00023049"/>
    </source>
</evidence>
<keyword evidence="12" id="KW-0482">Metalloprotease</keyword>
<keyword evidence="7" id="KW-0547">Nucleotide-binding</keyword>
<dbReference type="SUPFAM" id="SSF52540">
    <property type="entry name" value="P-loop containing nucleoside triphosphate hydrolases"/>
    <property type="match status" value="1"/>
</dbReference>
<dbReference type="InterPro" id="IPR003959">
    <property type="entry name" value="ATPase_AAA_core"/>
</dbReference>
<comment type="cofactor">
    <cofactor evidence="1">
        <name>Zn(2+)</name>
        <dbReference type="ChEBI" id="CHEBI:29105"/>
    </cofactor>
</comment>
<dbReference type="InterPro" id="IPR003593">
    <property type="entry name" value="AAA+_ATPase"/>
</dbReference>
<dbReference type="FunFam" id="1.10.8.60:FF:000019">
    <property type="entry name" value="AFG3-like AAA ATPase 2"/>
    <property type="match status" value="1"/>
</dbReference>
<evidence type="ECO:0000256" key="9">
    <source>
        <dbReference type="ARBA" id="ARBA00022833"/>
    </source>
</evidence>
<dbReference type="InterPro" id="IPR005936">
    <property type="entry name" value="FtsH"/>
</dbReference>
<comment type="similarity">
    <text evidence="4">In the N-terminal section; belongs to the AAA ATPase family.</text>
</comment>
<dbReference type="GO" id="GO:0005524">
    <property type="term" value="F:ATP binding"/>
    <property type="evidence" value="ECO:0007669"/>
    <property type="project" value="UniProtKB-KW"/>
</dbReference>
<keyword evidence="9" id="KW-0862">Zinc</keyword>
<dbReference type="InterPro" id="IPR023214">
    <property type="entry name" value="HAD_sf"/>
</dbReference>
<keyword evidence="13" id="KW-0496">Mitochondrion</keyword>
<dbReference type="InterPro" id="IPR010237">
    <property type="entry name" value="Pyr-5-nucltdase"/>
</dbReference>
<dbReference type="InterPro" id="IPR006439">
    <property type="entry name" value="HAD-SF_hydro_IA"/>
</dbReference>
<dbReference type="SUPFAM" id="SSF56784">
    <property type="entry name" value="HAD-like"/>
    <property type="match status" value="1"/>
</dbReference>
<keyword evidence="8" id="KW-0378">Hydrolase</keyword>
<gene>
    <name evidence="16" type="ORF">GH714_035406</name>
</gene>
<evidence type="ECO:0000256" key="2">
    <source>
        <dbReference type="ARBA" id="ARBA00004173"/>
    </source>
</evidence>
<dbReference type="Pfam" id="PF01434">
    <property type="entry name" value="Peptidase_M41"/>
    <property type="match status" value="1"/>
</dbReference>
<dbReference type="Pfam" id="PF06480">
    <property type="entry name" value="FtsH_ext"/>
    <property type="match status" value="1"/>
</dbReference>
<dbReference type="InterPro" id="IPR050928">
    <property type="entry name" value="ATP-dep_Zn_Metalloprotease"/>
</dbReference>
<evidence type="ECO:0000256" key="6">
    <source>
        <dbReference type="ARBA" id="ARBA00022723"/>
    </source>
</evidence>
<dbReference type="Pfam" id="PF00004">
    <property type="entry name" value="AAA"/>
    <property type="match status" value="1"/>
</dbReference>
<dbReference type="InterPro" id="IPR037219">
    <property type="entry name" value="Peptidase_M41-like"/>
</dbReference>
<accession>A0A6A6KRU7</accession>
<dbReference type="Proteomes" id="UP000467840">
    <property type="component" value="Chromosome 2"/>
</dbReference>
<dbReference type="SUPFAM" id="SSF140990">
    <property type="entry name" value="FtsH protease domain-like"/>
    <property type="match status" value="1"/>
</dbReference>
<evidence type="ECO:0000313" key="17">
    <source>
        <dbReference type="Proteomes" id="UP000467840"/>
    </source>
</evidence>
<proteinExistence type="inferred from homology"/>
<keyword evidence="11" id="KW-0809">Transit peptide</keyword>
<evidence type="ECO:0000256" key="1">
    <source>
        <dbReference type="ARBA" id="ARBA00001947"/>
    </source>
</evidence>
<dbReference type="EMBL" id="JAAGAX010000015">
    <property type="protein sequence ID" value="KAF2291742.1"/>
    <property type="molecule type" value="Genomic_DNA"/>
</dbReference>
<keyword evidence="10" id="KW-0067">ATP-binding</keyword>
<protein>
    <recommendedName>
        <fullName evidence="15">AAA+ ATPase domain-containing protein</fullName>
    </recommendedName>
</protein>
<dbReference type="PANTHER" id="PTHR43655:SF2">
    <property type="entry name" value="AFG3 LIKE MATRIX AAA PEPTIDASE SUBUNIT 2, ISOFORM A"/>
    <property type="match status" value="1"/>
</dbReference>
<dbReference type="PROSITE" id="PS00674">
    <property type="entry name" value="AAA"/>
    <property type="match status" value="1"/>
</dbReference>
<comment type="similarity">
    <text evidence="3">In the C-terminal section; belongs to the peptidase M41 family.</text>
</comment>
<evidence type="ECO:0000256" key="10">
    <source>
        <dbReference type="ARBA" id="ARBA00022840"/>
    </source>
</evidence>
<keyword evidence="5" id="KW-0645">Protease</keyword>
<dbReference type="AlphaFoldDB" id="A0A6A6KRU7"/>
<evidence type="ECO:0000259" key="15">
    <source>
        <dbReference type="SMART" id="SM00382"/>
    </source>
</evidence>
<dbReference type="InterPro" id="IPR011546">
    <property type="entry name" value="Pept_M41_FtsH_extracell"/>
</dbReference>
<evidence type="ECO:0000256" key="8">
    <source>
        <dbReference type="ARBA" id="ARBA00022801"/>
    </source>
</evidence>
<dbReference type="NCBIfam" id="TIGR01993">
    <property type="entry name" value="Pyr-5-nucltdase"/>
    <property type="match status" value="1"/>
</dbReference>
<reference evidence="16 17" key="1">
    <citation type="journal article" date="2020" name="Mol. Plant">
        <title>The Chromosome-Based Rubber Tree Genome Provides New Insights into Spurge Genome Evolution and Rubber Biosynthesis.</title>
        <authorList>
            <person name="Liu J."/>
            <person name="Shi C."/>
            <person name="Shi C.C."/>
            <person name="Li W."/>
            <person name="Zhang Q.J."/>
            <person name="Zhang Y."/>
            <person name="Li K."/>
            <person name="Lu H.F."/>
            <person name="Shi C."/>
            <person name="Zhu S.T."/>
            <person name="Xiao Z.Y."/>
            <person name="Nan H."/>
            <person name="Yue Y."/>
            <person name="Zhu X.G."/>
            <person name="Wu Y."/>
            <person name="Hong X.N."/>
            <person name="Fan G.Y."/>
            <person name="Tong Y."/>
            <person name="Zhang D."/>
            <person name="Mao C.L."/>
            <person name="Liu Y.L."/>
            <person name="Hao S.J."/>
            <person name="Liu W.Q."/>
            <person name="Lv M.Q."/>
            <person name="Zhang H.B."/>
            <person name="Liu Y."/>
            <person name="Hu-Tang G.R."/>
            <person name="Wang J.P."/>
            <person name="Wang J.H."/>
            <person name="Sun Y.H."/>
            <person name="Ni S.B."/>
            <person name="Chen W.B."/>
            <person name="Zhang X.C."/>
            <person name="Jiao Y.N."/>
            <person name="Eichler E.E."/>
            <person name="Li G.H."/>
            <person name="Liu X."/>
            <person name="Gao L.Z."/>
        </authorList>
    </citation>
    <scope>NUCLEOTIDE SEQUENCE [LARGE SCALE GENOMIC DNA]</scope>
    <source>
        <strain evidence="17">cv. GT1</strain>
        <tissue evidence="16">Leaf</tissue>
    </source>
</reference>
<keyword evidence="17" id="KW-1185">Reference proteome</keyword>
<dbReference type="GO" id="GO:0004176">
    <property type="term" value="F:ATP-dependent peptidase activity"/>
    <property type="evidence" value="ECO:0007669"/>
    <property type="project" value="InterPro"/>
</dbReference>
<dbReference type="InterPro" id="IPR036412">
    <property type="entry name" value="HAD-like_sf"/>
</dbReference>
<dbReference type="NCBIfam" id="TIGR01509">
    <property type="entry name" value="HAD-SF-IA-v3"/>
    <property type="match status" value="1"/>
</dbReference>
<dbReference type="NCBIfam" id="TIGR01241">
    <property type="entry name" value="FtsH_fam"/>
    <property type="match status" value="1"/>
</dbReference>
<dbReference type="GO" id="GO:0004222">
    <property type="term" value="F:metalloendopeptidase activity"/>
    <property type="evidence" value="ECO:0007669"/>
    <property type="project" value="InterPro"/>
</dbReference>
<dbReference type="Pfam" id="PF17862">
    <property type="entry name" value="AAA_lid_3"/>
    <property type="match status" value="1"/>
</dbReference>
<dbReference type="GO" id="GO:0009535">
    <property type="term" value="C:chloroplast thylakoid membrane"/>
    <property type="evidence" value="ECO:0007669"/>
    <property type="project" value="TreeGrafter"/>
</dbReference>
<evidence type="ECO:0000256" key="14">
    <source>
        <dbReference type="SAM" id="MobiDB-lite"/>
    </source>
</evidence>
<dbReference type="GO" id="GO:0008270">
    <property type="term" value="F:zinc ion binding"/>
    <property type="evidence" value="ECO:0007669"/>
    <property type="project" value="InterPro"/>
</dbReference>
<dbReference type="InterPro" id="IPR000642">
    <property type="entry name" value="Peptidase_M41"/>
</dbReference>
<feature type="compositionally biased region" description="Basic and acidic residues" evidence="14">
    <location>
        <begin position="101"/>
        <end position="119"/>
    </location>
</feature>